<keyword evidence="3" id="KW-1185">Reference proteome</keyword>
<keyword evidence="1" id="KW-0472">Membrane</keyword>
<feature type="transmembrane region" description="Helical" evidence="1">
    <location>
        <begin position="6"/>
        <end position="30"/>
    </location>
</feature>
<evidence type="ECO:0000256" key="1">
    <source>
        <dbReference type="SAM" id="Phobius"/>
    </source>
</evidence>
<dbReference type="OrthoDB" id="7950681at2"/>
<protein>
    <recommendedName>
        <fullName evidence="4">Copper resistance protein D domain-containing protein</fullName>
    </recommendedName>
</protein>
<dbReference type="Proteomes" id="UP000321389">
    <property type="component" value="Chromosome"/>
</dbReference>
<keyword evidence="1" id="KW-1133">Transmembrane helix</keyword>
<proteinExistence type="predicted"/>
<evidence type="ECO:0008006" key="4">
    <source>
        <dbReference type="Google" id="ProtNLM"/>
    </source>
</evidence>
<feature type="transmembrane region" description="Helical" evidence="1">
    <location>
        <begin position="51"/>
        <end position="72"/>
    </location>
</feature>
<gene>
    <name evidence="2" type="ORF">FQ775_05640</name>
</gene>
<evidence type="ECO:0000313" key="2">
    <source>
        <dbReference type="EMBL" id="QDY99896.1"/>
    </source>
</evidence>
<dbReference type="KEGG" id="niy:FQ775_05640"/>
<feature type="transmembrane region" description="Helical" evidence="1">
    <location>
        <begin position="84"/>
        <end position="105"/>
    </location>
</feature>
<dbReference type="EMBL" id="CP042301">
    <property type="protein sequence ID" value="QDY99896.1"/>
    <property type="molecule type" value="Genomic_DNA"/>
</dbReference>
<sequence length="135" mass="14423">MDIAFSILLMIHLASLVVGGATNVAMPLIGRRMAGASPDTLARLGPIAKQLQLNAQIALTLLVLTGIAMLWLRYDGQIVALGPWFIAKLAFIGVILLATVLGLILKPQQINPRIFGLTMRFALIGIVICSVMTFG</sequence>
<organism evidence="2 3">
    <name type="scientific">Nitratireductor mangrovi</name>
    <dbReference type="NCBI Taxonomy" id="2599600"/>
    <lineage>
        <taxon>Bacteria</taxon>
        <taxon>Pseudomonadati</taxon>
        <taxon>Pseudomonadota</taxon>
        <taxon>Alphaproteobacteria</taxon>
        <taxon>Hyphomicrobiales</taxon>
        <taxon>Phyllobacteriaceae</taxon>
        <taxon>Nitratireductor</taxon>
    </lineage>
</organism>
<name>A0A5B8KW14_9HYPH</name>
<dbReference type="RefSeq" id="WP_146298550.1">
    <property type="nucleotide sequence ID" value="NZ_CP042301.2"/>
</dbReference>
<keyword evidence="1" id="KW-0812">Transmembrane</keyword>
<reference evidence="2" key="1">
    <citation type="submission" date="2020-04" db="EMBL/GenBank/DDBJ databases">
        <title>Nitratireductor sp. nov. isolated from mangrove soil.</title>
        <authorList>
            <person name="Ye Y."/>
        </authorList>
    </citation>
    <scope>NUCLEOTIDE SEQUENCE</scope>
    <source>
        <strain evidence="2">SY7</strain>
    </source>
</reference>
<evidence type="ECO:0000313" key="3">
    <source>
        <dbReference type="Proteomes" id="UP000321389"/>
    </source>
</evidence>
<feature type="transmembrane region" description="Helical" evidence="1">
    <location>
        <begin position="117"/>
        <end position="134"/>
    </location>
</feature>
<accession>A0A5B8KW14</accession>
<dbReference type="AlphaFoldDB" id="A0A5B8KW14"/>